<evidence type="ECO:0000256" key="5">
    <source>
        <dbReference type="SAM" id="Phobius"/>
    </source>
</evidence>
<evidence type="ECO:0000313" key="7">
    <source>
        <dbReference type="Proteomes" id="UP001501666"/>
    </source>
</evidence>
<evidence type="ECO:0000256" key="4">
    <source>
        <dbReference type="ARBA" id="ARBA00023136"/>
    </source>
</evidence>
<protein>
    <submittedName>
        <fullName evidence="6">Uncharacterized protein</fullName>
    </submittedName>
</protein>
<dbReference type="Pfam" id="PF13564">
    <property type="entry name" value="DoxX_2"/>
    <property type="match status" value="1"/>
</dbReference>
<evidence type="ECO:0000256" key="2">
    <source>
        <dbReference type="ARBA" id="ARBA00022692"/>
    </source>
</evidence>
<feature type="transmembrane region" description="Helical" evidence="5">
    <location>
        <begin position="20"/>
        <end position="39"/>
    </location>
</feature>
<evidence type="ECO:0000256" key="1">
    <source>
        <dbReference type="ARBA" id="ARBA00004141"/>
    </source>
</evidence>
<keyword evidence="3 5" id="KW-1133">Transmembrane helix</keyword>
<dbReference type="EMBL" id="BAAATE010000013">
    <property type="protein sequence ID" value="GAA2671371.1"/>
    <property type="molecule type" value="Genomic_DNA"/>
</dbReference>
<accession>A0ABP6EN99</accession>
<name>A0ABP6EN99_9ACTN</name>
<keyword evidence="2 5" id="KW-0812">Transmembrane</keyword>
<evidence type="ECO:0000256" key="3">
    <source>
        <dbReference type="ARBA" id="ARBA00022989"/>
    </source>
</evidence>
<comment type="subcellular location">
    <subcellularLocation>
        <location evidence="1">Membrane</location>
        <topology evidence="1">Multi-pass membrane protein</topology>
    </subcellularLocation>
</comment>
<gene>
    <name evidence="6" type="ORF">GCM10010412_050920</name>
</gene>
<dbReference type="RefSeq" id="WP_346149836.1">
    <property type="nucleotide sequence ID" value="NZ_BAAATE010000013.1"/>
</dbReference>
<evidence type="ECO:0000313" key="6">
    <source>
        <dbReference type="EMBL" id="GAA2671371.1"/>
    </source>
</evidence>
<dbReference type="InterPro" id="IPR032808">
    <property type="entry name" value="DoxX"/>
</dbReference>
<dbReference type="Proteomes" id="UP001501666">
    <property type="component" value="Unassembled WGS sequence"/>
</dbReference>
<keyword evidence="7" id="KW-1185">Reference proteome</keyword>
<comment type="caution">
    <text evidence="6">The sequence shown here is derived from an EMBL/GenBank/DDBJ whole genome shotgun (WGS) entry which is preliminary data.</text>
</comment>
<organism evidence="6 7">
    <name type="scientific">Nonomuraea recticatena</name>
    <dbReference type="NCBI Taxonomy" id="46178"/>
    <lineage>
        <taxon>Bacteria</taxon>
        <taxon>Bacillati</taxon>
        <taxon>Actinomycetota</taxon>
        <taxon>Actinomycetes</taxon>
        <taxon>Streptosporangiales</taxon>
        <taxon>Streptosporangiaceae</taxon>
        <taxon>Nonomuraea</taxon>
    </lineage>
</organism>
<reference evidence="7" key="1">
    <citation type="journal article" date="2019" name="Int. J. Syst. Evol. Microbiol.">
        <title>The Global Catalogue of Microorganisms (GCM) 10K type strain sequencing project: providing services to taxonomists for standard genome sequencing and annotation.</title>
        <authorList>
            <consortium name="The Broad Institute Genomics Platform"/>
            <consortium name="The Broad Institute Genome Sequencing Center for Infectious Disease"/>
            <person name="Wu L."/>
            <person name="Ma J."/>
        </authorList>
    </citation>
    <scope>NUCLEOTIDE SEQUENCE [LARGE SCALE GENOMIC DNA]</scope>
    <source>
        <strain evidence="7">JCM 6835</strain>
    </source>
</reference>
<sequence>MPYFLGAVVTHLRVKDVKGILIPVVLAAVSMAPLLLGIATW</sequence>
<keyword evidence="4 5" id="KW-0472">Membrane</keyword>
<proteinExistence type="predicted"/>